<keyword evidence="2" id="KW-1185">Reference proteome</keyword>
<protein>
    <submittedName>
        <fullName evidence="1">Uncharacterized protein</fullName>
    </submittedName>
</protein>
<evidence type="ECO:0000313" key="2">
    <source>
        <dbReference type="Proteomes" id="UP000468591"/>
    </source>
</evidence>
<organism evidence="1 2">
    <name type="scientific">Sulfitobacter sediminilitoris</name>
    <dbReference type="NCBI Taxonomy" id="2698830"/>
    <lineage>
        <taxon>Bacteria</taxon>
        <taxon>Pseudomonadati</taxon>
        <taxon>Pseudomonadota</taxon>
        <taxon>Alphaproteobacteria</taxon>
        <taxon>Rhodobacterales</taxon>
        <taxon>Roseobacteraceae</taxon>
        <taxon>Sulfitobacter</taxon>
    </lineage>
</organism>
<dbReference type="EMBL" id="JAABNT010000011">
    <property type="protein sequence ID" value="NEK23937.1"/>
    <property type="molecule type" value="Genomic_DNA"/>
</dbReference>
<dbReference type="AlphaFoldDB" id="A0A6P0CDI2"/>
<accession>A0A6P0CDI2</accession>
<comment type="caution">
    <text evidence="1">The sequence shown here is derived from an EMBL/GenBank/DDBJ whole genome shotgun (WGS) entry which is preliminary data.</text>
</comment>
<dbReference type="Proteomes" id="UP000468591">
    <property type="component" value="Unassembled WGS sequence"/>
</dbReference>
<reference evidence="1 2" key="1">
    <citation type="submission" date="2020-01" db="EMBL/GenBank/DDBJ databases">
        <title>Sulfitobacter sediminilitoris sp. nov., isolated from a tidal flat.</title>
        <authorList>
            <person name="Park S."/>
            <person name="Yoon J.-H."/>
        </authorList>
    </citation>
    <scope>NUCLEOTIDE SEQUENCE [LARGE SCALE GENOMIC DNA]</scope>
    <source>
        <strain evidence="1 2">JBTF-M27</strain>
    </source>
</reference>
<proteinExistence type="predicted"/>
<evidence type="ECO:0000313" key="1">
    <source>
        <dbReference type="EMBL" id="NEK23937.1"/>
    </source>
</evidence>
<gene>
    <name evidence="1" type="ORF">GV827_16220</name>
</gene>
<sequence length="258" mass="29563">MIQADKPETYIRTVDKVLQTTLSAADYESLTKIDPRYIDDAISCISSSIDLVALYTELNLALANSSFRVFHGTRLTLADAQAIERDGLKPLRSTDREKRLHSRIEMYASNRGIPFNKMRFWELCEEYRDRDKGRIYATLHKAEQLANDMHYTKYGSEFEHVIVVNLLGNHHKKLLQLDTQPALVSWITSGANLVDETTIAQVADRLAEGNRPELSSHFLDRALLWLCGRANDISYLSKNYSLSFSEMPSFEGLRIEWL</sequence>
<dbReference type="RefSeq" id="WP_164354865.1">
    <property type="nucleotide sequence ID" value="NZ_JAABNT010000011.1"/>
</dbReference>
<name>A0A6P0CDI2_9RHOB</name>